<evidence type="ECO:0000259" key="4">
    <source>
        <dbReference type="PROSITE" id="PS01124"/>
    </source>
</evidence>
<proteinExistence type="predicted"/>
<dbReference type="EMBL" id="JBHTAI010000004">
    <property type="protein sequence ID" value="MFC7148573.1"/>
    <property type="molecule type" value="Genomic_DNA"/>
</dbReference>
<evidence type="ECO:0000313" key="6">
    <source>
        <dbReference type="Proteomes" id="UP001596378"/>
    </source>
</evidence>
<reference evidence="6" key="1">
    <citation type="journal article" date="2019" name="Int. J. Syst. Evol. Microbiol.">
        <title>The Global Catalogue of Microorganisms (GCM) 10K type strain sequencing project: providing services to taxonomists for standard genome sequencing and annotation.</title>
        <authorList>
            <consortium name="The Broad Institute Genomics Platform"/>
            <consortium name="The Broad Institute Genome Sequencing Center for Infectious Disease"/>
            <person name="Wu L."/>
            <person name="Ma J."/>
        </authorList>
    </citation>
    <scope>NUCLEOTIDE SEQUENCE [LARGE SCALE GENOMIC DNA]</scope>
    <source>
        <strain evidence="6">KCTC 12907</strain>
    </source>
</reference>
<evidence type="ECO:0000256" key="2">
    <source>
        <dbReference type="ARBA" id="ARBA00023125"/>
    </source>
</evidence>
<feature type="domain" description="HTH araC/xylS-type" evidence="4">
    <location>
        <begin position="165"/>
        <end position="263"/>
    </location>
</feature>
<dbReference type="InterPro" id="IPR018060">
    <property type="entry name" value="HTH_AraC"/>
</dbReference>
<dbReference type="Pfam" id="PF12833">
    <property type="entry name" value="HTH_18"/>
    <property type="match status" value="1"/>
</dbReference>
<gene>
    <name evidence="5" type="ORF">ACFQMJ_08570</name>
</gene>
<comment type="caution">
    <text evidence="5">The sequence shown here is derived from an EMBL/GenBank/DDBJ whole genome shotgun (WGS) entry which is preliminary data.</text>
</comment>
<keyword evidence="3" id="KW-0804">Transcription</keyword>
<dbReference type="PANTHER" id="PTHR43280">
    <property type="entry name" value="ARAC-FAMILY TRANSCRIPTIONAL REGULATOR"/>
    <property type="match status" value="1"/>
</dbReference>
<dbReference type="SUPFAM" id="SSF46689">
    <property type="entry name" value="Homeodomain-like"/>
    <property type="match status" value="2"/>
</dbReference>
<dbReference type="RefSeq" id="WP_378045093.1">
    <property type="nucleotide sequence ID" value="NZ_JBHMDN010000007.1"/>
</dbReference>
<dbReference type="PANTHER" id="PTHR43280:SF2">
    <property type="entry name" value="HTH-TYPE TRANSCRIPTIONAL REGULATOR EXSA"/>
    <property type="match status" value="1"/>
</dbReference>
<keyword evidence="2" id="KW-0238">DNA-binding</keyword>
<evidence type="ECO:0000256" key="1">
    <source>
        <dbReference type="ARBA" id="ARBA00023015"/>
    </source>
</evidence>
<dbReference type="SMART" id="SM00342">
    <property type="entry name" value="HTH_ARAC"/>
    <property type="match status" value="1"/>
</dbReference>
<dbReference type="InterPro" id="IPR020449">
    <property type="entry name" value="Tscrpt_reg_AraC-type_HTH"/>
</dbReference>
<name>A0ABW2F9R4_9BACL</name>
<evidence type="ECO:0000256" key="3">
    <source>
        <dbReference type="ARBA" id="ARBA00023163"/>
    </source>
</evidence>
<dbReference type="PROSITE" id="PS01124">
    <property type="entry name" value="HTH_ARAC_FAMILY_2"/>
    <property type="match status" value="1"/>
</dbReference>
<accession>A0ABW2F9R4</accession>
<dbReference type="PRINTS" id="PR00032">
    <property type="entry name" value="HTHARAC"/>
</dbReference>
<protein>
    <submittedName>
        <fullName evidence="5">Helix-turn-helix domain-containing protein</fullName>
    </submittedName>
</protein>
<organism evidence="5 6">
    <name type="scientific">Cohnella cellulosilytica</name>
    <dbReference type="NCBI Taxonomy" id="986710"/>
    <lineage>
        <taxon>Bacteria</taxon>
        <taxon>Bacillati</taxon>
        <taxon>Bacillota</taxon>
        <taxon>Bacilli</taxon>
        <taxon>Bacillales</taxon>
        <taxon>Paenibacillaceae</taxon>
        <taxon>Cohnella</taxon>
    </lineage>
</organism>
<sequence length="270" mass="31015">MNFDQLLSMIPVVQAADNHSASLSLDFAPDLHVLLVVRTGHVTLSGPGLEPIVCAQGFACHPASAPYLIEVPRTKEAEYTLIAYRALPAHTPWELRGPLHTVSEVKIHYMLDELVRTCANIRDMSAEEAAPHRFRMRAMIERVLYIFLYESQIKNTHKSTSNTIDETLSYINEHYMNKLTLSMLAERAGMSEGHYTVLFKQRTGSTMTQYLRRLRIEKAQQMFKQTRLSAKEVALRAGFSDYFHFSRVFKQTLGCSPREYQRRFVENLKK</sequence>
<keyword evidence="6" id="KW-1185">Reference proteome</keyword>
<dbReference type="Gene3D" id="1.10.10.60">
    <property type="entry name" value="Homeodomain-like"/>
    <property type="match status" value="2"/>
</dbReference>
<keyword evidence="1" id="KW-0805">Transcription regulation</keyword>
<dbReference type="Proteomes" id="UP001596378">
    <property type="component" value="Unassembled WGS sequence"/>
</dbReference>
<dbReference type="InterPro" id="IPR009057">
    <property type="entry name" value="Homeodomain-like_sf"/>
</dbReference>
<evidence type="ECO:0000313" key="5">
    <source>
        <dbReference type="EMBL" id="MFC7148573.1"/>
    </source>
</evidence>